<dbReference type="OrthoDB" id="337567at2"/>
<organism evidence="3 4">
    <name type="scientific">Segatella maculosa OT 289</name>
    <dbReference type="NCBI Taxonomy" id="999422"/>
    <lineage>
        <taxon>Bacteria</taxon>
        <taxon>Pseudomonadati</taxon>
        <taxon>Bacteroidota</taxon>
        <taxon>Bacteroidia</taxon>
        <taxon>Bacteroidales</taxon>
        <taxon>Prevotellaceae</taxon>
        <taxon>Segatella</taxon>
    </lineage>
</organism>
<dbReference type="PATRIC" id="fig|999422.3.peg.599"/>
<evidence type="ECO:0000259" key="2">
    <source>
        <dbReference type="PROSITE" id="PS50943"/>
    </source>
</evidence>
<keyword evidence="1" id="KW-0238">DNA-binding</keyword>
<proteinExistence type="predicted"/>
<protein>
    <recommendedName>
        <fullName evidence="2">HTH cro/C1-type domain-containing protein</fullName>
    </recommendedName>
</protein>
<dbReference type="PROSITE" id="PS50943">
    <property type="entry name" value="HTH_CROC1"/>
    <property type="match status" value="1"/>
</dbReference>
<reference evidence="3 4" key="1">
    <citation type="submission" date="2011-12" db="EMBL/GenBank/DDBJ databases">
        <title>The Genome Sequence of Prevotella maculosa OT 289.</title>
        <authorList>
            <consortium name="The Broad Institute Genome Sequencing Platform"/>
            <person name="Earl A."/>
            <person name="Ward D."/>
            <person name="Feldgarden M."/>
            <person name="Gevers D."/>
            <person name="Izard J."/>
            <person name="Blanton J.M."/>
            <person name="Mathney J."/>
            <person name="Tanner A.C."/>
            <person name="Dewhirst F.E."/>
            <person name="Young S.K."/>
            <person name="Zeng Q."/>
            <person name="Gargeya S."/>
            <person name="Fitzgerald M."/>
            <person name="Haas B."/>
            <person name="Abouelleil A."/>
            <person name="Alvarado L."/>
            <person name="Arachchi H.M."/>
            <person name="Berlin A."/>
            <person name="Chapman S.B."/>
            <person name="Gearin G."/>
            <person name="Goldberg J."/>
            <person name="Griggs A."/>
            <person name="Gujja S."/>
            <person name="Hansen M."/>
            <person name="Heiman D."/>
            <person name="Howarth C."/>
            <person name="Larimer J."/>
            <person name="Lui A."/>
            <person name="MacDonald P.J.P."/>
            <person name="McCowen C."/>
            <person name="Montmayeur A."/>
            <person name="Murphy C."/>
            <person name="Neiman D."/>
            <person name="Pearson M."/>
            <person name="Priest M."/>
            <person name="Roberts A."/>
            <person name="Saif S."/>
            <person name="Shea T."/>
            <person name="Sisk P."/>
            <person name="Stolte C."/>
            <person name="Sykes S."/>
            <person name="Wortman J."/>
            <person name="Nusbaum C."/>
            <person name="Birren B."/>
        </authorList>
    </citation>
    <scope>NUCLEOTIDE SEQUENCE [LARGE SCALE GENOMIC DNA]</scope>
    <source>
        <strain evidence="3 4">OT 289</strain>
    </source>
</reference>
<evidence type="ECO:0000256" key="1">
    <source>
        <dbReference type="ARBA" id="ARBA00023125"/>
    </source>
</evidence>
<evidence type="ECO:0000313" key="4">
    <source>
        <dbReference type="Proteomes" id="UP000003167"/>
    </source>
</evidence>
<dbReference type="GO" id="GO:0003700">
    <property type="term" value="F:DNA-binding transcription factor activity"/>
    <property type="evidence" value="ECO:0007669"/>
    <property type="project" value="TreeGrafter"/>
</dbReference>
<dbReference type="EMBL" id="AGEK01000016">
    <property type="protein sequence ID" value="EHO72998.1"/>
    <property type="molecule type" value="Genomic_DNA"/>
</dbReference>
<sequence length="105" mass="12243">MIMITLNRDKLAKLRTSSEYFNEKYGVEGTPKRKDFEARANTYYYAELLREQRKAQKLTQQQLAEKIGKKREYISQIERGNSDMQLSTFLQIANALGLRFAMVVG</sequence>
<evidence type="ECO:0000313" key="3">
    <source>
        <dbReference type="EMBL" id="EHO72998.1"/>
    </source>
</evidence>
<gene>
    <name evidence="3" type="ORF">HMPREF9944_00591</name>
</gene>
<accession>H1HK97</accession>
<comment type="caution">
    <text evidence="3">The sequence shown here is derived from an EMBL/GenBank/DDBJ whole genome shotgun (WGS) entry which is preliminary data.</text>
</comment>
<dbReference type="CDD" id="cd00093">
    <property type="entry name" value="HTH_XRE"/>
    <property type="match status" value="1"/>
</dbReference>
<dbReference type="HOGENOM" id="CLU_066192_20_1_10"/>
<dbReference type="PANTHER" id="PTHR46797">
    <property type="entry name" value="HTH-TYPE TRANSCRIPTIONAL REGULATOR"/>
    <property type="match status" value="1"/>
</dbReference>
<dbReference type="GO" id="GO:0003677">
    <property type="term" value="F:DNA binding"/>
    <property type="evidence" value="ECO:0007669"/>
    <property type="project" value="UniProtKB-KW"/>
</dbReference>
<dbReference type="STRING" id="999422.HMPREF9944_00591"/>
<dbReference type="GO" id="GO:0005829">
    <property type="term" value="C:cytosol"/>
    <property type="evidence" value="ECO:0007669"/>
    <property type="project" value="TreeGrafter"/>
</dbReference>
<dbReference type="Gene3D" id="1.10.260.40">
    <property type="entry name" value="lambda repressor-like DNA-binding domains"/>
    <property type="match status" value="1"/>
</dbReference>
<feature type="domain" description="HTH cro/C1-type" evidence="2">
    <location>
        <begin position="49"/>
        <end position="103"/>
    </location>
</feature>
<dbReference type="InterPro" id="IPR001387">
    <property type="entry name" value="Cro/C1-type_HTH"/>
</dbReference>
<dbReference type="Pfam" id="PF01381">
    <property type="entry name" value="HTH_3"/>
    <property type="match status" value="1"/>
</dbReference>
<dbReference type="InterPro" id="IPR010982">
    <property type="entry name" value="Lambda_DNA-bd_dom_sf"/>
</dbReference>
<dbReference type="PANTHER" id="PTHR46797:SF1">
    <property type="entry name" value="METHYLPHOSPHONATE SYNTHASE"/>
    <property type="match status" value="1"/>
</dbReference>
<dbReference type="Proteomes" id="UP000003167">
    <property type="component" value="Unassembled WGS sequence"/>
</dbReference>
<dbReference type="AlphaFoldDB" id="H1HK97"/>
<dbReference type="InterPro" id="IPR050807">
    <property type="entry name" value="TransReg_Diox_bact_type"/>
</dbReference>
<dbReference type="SUPFAM" id="SSF47413">
    <property type="entry name" value="lambda repressor-like DNA-binding domains"/>
    <property type="match status" value="1"/>
</dbReference>
<dbReference type="SMART" id="SM00530">
    <property type="entry name" value="HTH_XRE"/>
    <property type="match status" value="1"/>
</dbReference>
<name>H1HK97_9BACT</name>
<keyword evidence="4" id="KW-1185">Reference proteome</keyword>